<dbReference type="Pfam" id="PF00155">
    <property type="entry name" value="Aminotran_1_2"/>
    <property type="match status" value="1"/>
</dbReference>
<evidence type="ECO:0000313" key="7">
    <source>
        <dbReference type="EMBL" id="TJZ82420.1"/>
    </source>
</evidence>
<dbReference type="Gene3D" id="1.10.10.10">
    <property type="entry name" value="Winged helix-like DNA-binding domain superfamily/Winged helix DNA-binding domain"/>
    <property type="match status" value="1"/>
</dbReference>
<keyword evidence="8" id="KW-1185">Reference proteome</keyword>
<evidence type="ECO:0000313" key="8">
    <source>
        <dbReference type="Proteomes" id="UP000306223"/>
    </source>
</evidence>
<sequence>MAGAASTLPAAAAAPPMDARVIKDRRSRPVVLVILSPSAWGGGPPRPVPSRPCMRDTLAPLSRLSRGQRPWAAVIFSPAARSRRGTARQRLCPQRRRINRNGRPGHKEVQMRIEEWQPDLSGQPGPKFRALANALREAARSGLLAPGTRLPPMRDMAWRLKVTTGTVARAYQVAAAEGVIESHVGRGSFVAAPPARRPVPQPLLYESLDHPMSQQGPADLRIPQLPDCGQARVLARHLTALADDLDADVLDYTPLSRDQDCRAAALDWMAVRRVGPASTGDMVLTHGGQHAITLVMALCLADQPAQVMVEALTYPGIVHAARLMRAQTLPVALDDQGMRPEDLDRVARASGARLVCLTPSAQNPTLASMGAERRAAIIAVARRHDIQIIEDECYAPSPDPQGPPSLRALAPERVWHVSSLSKIIAAGLRFGILICPEGMGQAGRVAAQHSHMGLSQPITGLVTRLIRSGDAARIAREVKELVDDRLALAHEALDGLGMRGQPGVPMVWLPLPAPWNAVDFVARAAVAGVIVRPSSDFCGPDQVPVQGVRIALNCRMPRARLAAAVDGLGRMARSGPLAGPD</sequence>
<evidence type="ECO:0000259" key="6">
    <source>
        <dbReference type="PROSITE" id="PS50949"/>
    </source>
</evidence>
<dbReference type="AlphaFoldDB" id="A0A4U0QLV4"/>
<dbReference type="InterPro" id="IPR015421">
    <property type="entry name" value="PyrdxlP-dep_Trfase_major"/>
</dbReference>
<evidence type="ECO:0000256" key="1">
    <source>
        <dbReference type="ARBA" id="ARBA00005384"/>
    </source>
</evidence>
<keyword evidence="7" id="KW-0808">Transferase</keyword>
<dbReference type="SUPFAM" id="SSF46785">
    <property type="entry name" value="Winged helix' DNA-binding domain"/>
    <property type="match status" value="1"/>
</dbReference>
<keyword evidence="2" id="KW-0663">Pyridoxal phosphate</keyword>
<dbReference type="EMBL" id="SUNH01000022">
    <property type="protein sequence ID" value="TJZ82420.1"/>
    <property type="molecule type" value="Genomic_DNA"/>
</dbReference>
<dbReference type="InterPro" id="IPR036388">
    <property type="entry name" value="WH-like_DNA-bd_sf"/>
</dbReference>
<dbReference type="Gene3D" id="3.40.640.10">
    <property type="entry name" value="Type I PLP-dependent aspartate aminotransferase-like (Major domain)"/>
    <property type="match status" value="1"/>
</dbReference>
<evidence type="ECO:0000256" key="2">
    <source>
        <dbReference type="ARBA" id="ARBA00022898"/>
    </source>
</evidence>
<keyword evidence="4" id="KW-0238">DNA-binding</keyword>
<dbReference type="Pfam" id="PF00392">
    <property type="entry name" value="GntR"/>
    <property type="match status" value="1"/>
</dbReference>
<organism evidence="7 8">
    <name type="scientific">Paracoccus hibiscisoli</name>
    <dbReference type="NCBI Taxonomy" id="2023261"/>
    <lineage>
        <taxon>Bacteria</taxon>
        <taxon>Pseudomonadati</taxon>
        <taxon>Pseudomonadota</taxon>
        <taxon>Alphaproteobacteria</taxon>
        <taxon>Rhodobacterales</taxon>
        <taxon>Paracoccaceae</taxon>
        <taxon>Paracoccus</taxon>
    </lineage>
</organism>
<protein>
    <submittedName>
        <fullName evidence="7">PLP-dependent aminotransferase family protein</fullName>
    </submittedName>
</protein>
<dbReference type="Proteomes" id="UP000306223">
    <property type="component" value="Unassembled WGS sequence"/>
</dbReference>
<dbReference type="InterPro" id="IPR004839">
    <property type="entry name" value="Aminotransferase_I/II_large"/>
</dbReference>
<evidence type="ECO:0000256" key="5">
    <source>
        <dbReference type="ARBA" id="ARBA00023163"/>
    </source>
</evidence>
<dbReference type="PANTHER" id="PTHR46577:SF1">
    <property type="entry name" value="HTH-TYPE TRANSCRIPTIONAL REGULATORY PROTEIN GABR"/>
    <property type="match status" value="1"/>
</dbReference>
<dbReference type="InterPro" id="IPR051446">
    <property type="entry name" value="HTH_trans_reg/aminotransferase"/>
</dbReference>
<name>A0A4U0QLV4_9RHOB</name>
<accession>A0A4U0QLV4</accession>
<dbReference type="InterPro" id="IPR036390">
    <property type="entry name" value="WH_DNA-bd_sf"/>
</dbReference>
<dbReference type="OrthoDB" id="9794015at2"/>
<comment type="caution">
    <text evidence="7">The sequence shown here is derived from an EMBL/GenBank/DDBJ whole genome shotgun (WGS) entry which is preliminary data.</text>
</comment>
<dbReference type="GO" id="GO:0003700">
    <property type="term" value="F:DNA-binding transcription factor activity"/>
    <property type="evidence" value="ECO:0007669"/>
    <property type="project" value="InterPro"/>
</dbReference>
<evidence type="ECO:0000256" key="4">
    <source>
        <dbReference type="ARBA" id="ARBA00023125"/>
    </source>
</evidence>
<keyword evidence="3" id="KW-0805">Transcription regulation</keyword>
<reference evidence="7 8" key="1">
    <citation type="submission" date="2019-04" db="EMBL/GenBank/DDBJ databases">
        <authorList>
            <person name="Li J."/>
        </authorList>
    </citation>
    <scope>NUCLEOTIDE SEQUENCE [LARGE SCALE GENOMIC DNA]</scope>
    <source>
        <strain evidence="7 8">CCTCC AB2016182</strain>
    </source>
</reference>
<dbReference type="SUPFAM" id="SSF53383">
    <property type="entry name" value="PLP-dependent transferases"/>
    <property type="match status" value="1"/>
</dbReference>
<proteinExistence type="inferred from homology"/>
<dbReference type="PANTHER" id="PTHR46577">
    <property type="entry name" value="HTH-TYPE TRANSCRIPTIONAL REGULATORY PROTEIN GABR"/>
    <property type="match status" value="1"/>
</dbReference>
<dbReference type="GO" id="GO:0003677">
    <property type="term" value="F:DNA binding"/>
    <property type="evidence" value="ECO:0007669"/>
    <property type="project" value="UniProtKB-KW"/>
</dbReference>
<keyword evidence="5" id="KW-0804">Transcription</keyword>
<dbReference type="CDD" id="cd07377">
    <property type="entry name" value="WHTH_GntR"/>
    <property type="match status" value="1"/>
</dbReference>
<dbReference type="GO" id="GO:0008483">
    <property type="term" value="F:transaminase activity"/>
    <property type="evidence" value="ECO:0007669"/>
    <property type="project" value="UniProtKB-KW"/>
</dbReference>
<comment type="similarity">
    <text evidence="1">In the C-terminal section; belongs to the class-I pyridoxal-phosphate-dependent aminotransferase family.</text>
</comment>
<dbReference type="GO" id="GO:0030170">
    <property type="term" value="F:pyridoxal phosphate binding"/>
    <property type="evidence" value="ECO:0007669"/>
    <property type="project" value="InterPro"/>
</dbReference>
<dbReference type="InterPro" id="IPR015424">
    <property type="entry name" value="PyrdxlP-dep_Trfase"/>
</dbReference>
<gene>
    <name evidence="7" type="ORF">FA740_15015</name>
</gene>
<feature type="domain" description="HTH gntR-type" evidence="6">
    <location>
        <begin position="125"/>
        <end position="193"/>
    </location>
</feature>
<keyword evidence="7" id="KW-0032">Aminotransferase</keyword>
<dbReference type="InterPro" id="IPR000524">
    <property type="entry name" value="Tscrpt_reg_HTH_GntR"/>
</dbReference>
<dbReference type="PROSITE" id="PS50949">
    <property type="entry name" value="HTH_GNTR"/>
    <property type="match status" value="1"/>
</dbReference>
<evidence type="ECO:0000256" key="3">
    <source>
        <dbReference type="ARBA" id="ARBA00023015"/>
    </source>
</evidence>
<dbReference type="CDD" id="cd00609">
    <property type="entry name" value="AAT_like"/>
    <property type="match status" value="1"/>
</dbReference>
<dbReference type="SMART" id="SM00345">
    <property type="entry name" value="HTH_GNTR"/>
    <property type="match status" value="1"/>
</dbReference>